<dbReference type="EMBL" id="BNJF01000005">
    <property type="protein sequence ID" value="GHO49394.1"/>
    <property type="molecule type" value="Genomic_DNA"/>
</dbReference>
<accession>A0A8J3I4L9</accession>
<dbReference type="AlphaFoldDB" id="A0A8J3I4L9"/>
<dbReference type="InterPro" id="IPR002925">
    <property type="entry name" value="Dienelactn_hydro"/>
</dbReference>
<dbReference type="RefSeq" id="WP_220198519.1">
    <property type="nucleotide sequence ID" value="NZ_BNJF01000005.1"/>
</dbReference>
<comment type="caution">
    <text evidence="2">The sequence shown here is derived from an EMBL/GenBank/DDBJ whole genome shotgun (WGS) entry which is preliminary data.</text>
</comment>
<dbReference type="PANTHER" id="PTHR46623">
    <property type="entry name" value="CARBOXYMETHYLENEBUTENOLIDASE-RELATED"/>
    <property type="match status" value="1"/>
</dbReference>
<reference evidence="2" key="1">
    <citation type="submission" date="2020-10" db="EMBL/GenBank/DDBJ databases">
        <title>Taxonomic study of unclassified bacteria belonging to the class Ktedonobacteria.</title>
        <authorList>
            <person name="Yabe S."/>
            <person name="Wang C.M."/>
            <person name="Zheng Y."/>
            <person name="Sakai Y."/>
            <person name="Cavaletti L."/>
            <person name="Monciardini P."/>
            <person name="Donadio S."/>
        </authorList>
    </citation>
    <scope>NUCLEOTIDE SEQUENCE</scope>
    <source>
        <strain evidence="2">SOSP1-1</strain>
    </source>
</reference>
<dbReference type="Pfam" id="PF01738">
    <property type="entry name" value="DLH"/>
    <property type="match status" value="1"/>
</dbReference>
<dbReference type="InterPro" id="IPR029058">
    <property type="entry name" value="AB_hydrolase_fold"/>
</dbReference>
<evidence type="ECO:0000313" key="2">
    <source>
        <dbReference type="EMBL" id="GHO49394.1"/>
    </source>
</evidence>
<gene>
    <name evidence="2" type="ORF">KSX_75570</name>
</gene>
<evidence type="ECO:0000313" key="3">
    <source>
        <dbReference type="Proteomes" id="UP000612362"/>
    </source>
</evidence>
<dbReference type="Proteomes" id="UP000612362">
    <property type="component" value="Unassembled WGS sequence"/>
</dbReference>
<dbReference type="SUPFAM" id="SSF53474">
    <property type="entry name" value="alpha/beta-Hydrolases"/>
    <property type="match status" value="1"/>
</dbReference>
<name>A0A8J3I4L9_9CHLR</name>
<dbReference type="PANTHER" id="PTHR46623:SF6">
    <property type="entry name" value="ALPHA_BETA-HYDROLASES SUPERFAMILY PROTEIN"/>
    <property type="match status" value="1"/>
</dbReference>
<dbReference type="GO" id="GO:0016787">
    <property type="term" value="F:hydrolase activity"/>
    <property type="evidence" value="ECO:0007669"/>
    <property type="project" value="InterPro"/>
</dbReference>
<feature type="domain" description="Dienelactone hydrolase" evidence="1">
    <location>
        <begin position="34"/>
        <end position="253"/>
    </location>
</feature>
<dbReference type="Gene3D" id="3.40.50.1820">
    <property type="entry name" value="alpha/beta hydrolase"/>
    <property type="match status" value="1"/>
</dbReference>
<organism evidence="2 3">
    <name type="scientific">Ktedonospora formicarum</name>
    <dbReference type="NCBI Taxonomy" id="2778364"/>
    <lineage>
        <taxon>Bacteria</taxon>
        <taxon>Bacillati</taxon>
        <taxon>Chloroflexota</taxon>
        <taxon>Ktedonobacteria</taxon>
        <taxon>Ktedonobacterales</taxon>
        <taxon>Ktedonobacteraceae</taxon>
        <taxon>Ktedonospora</taxon>
    </lineage>
</organism>
<proteinExistence type="predicted"/>
<evidence type="ECO:0000259" key="1">
    <source>
        <dbReference type="Pfam" id="PF01738"/>
    </source>
</evidence>
<sequence length="254" mass="27827">MCYDDNARPPIPDGSLGNAYGEDLVLTSADGNRFMAYLARPEQTSDRQVLIYPDIRGLHQFYKDLALRFAELGIAALAIDYFGRTAGLTSREESVFEFRPHVQQLQLETFFQDVEASLSYLRQNVGAQGSIFTVGFCLGGSFSLLSGTKPDLGLKGIIAFYAGLSRSFGDGPSVLDQAKNITYPLLGLFGGADAGIPVSDVRKLEEALKLKGIDEKIVVYQGAPHSFFDRRSTDFAEASSDAWKQVQDFISTHS</sequence>
<protein>
    <recommendedName>
        <fullName evidence="1">Dienelactone hydrolase domain-containing protein</fullName>
    </recommendedName>
</protein>
<dbReference type="InterPro" id="IPR051049">
    <property type="entry name" value="Dienelactone_hydrolase-like"/>
</dbReference>
<keyword evidence="3" id="KW-1185">Reference proteome</keyword>